<dbReference type="Proteomes" id="UP000632766">
    <property type="component" value="Unassembled WGS sequence"/>
</dbReference>
<protein>
    <submittedName>
        <fullName evidence="1">Uncharacterized protein</fullName>
    </submittedName>
</protein>
<evidence type="ECO:0000313" key="1">
    <source>
        <dbReference type="EMBL" id="MBH8566700.1"/>
    </source>
</evidence>
<reference evidence="1 2" key="1">
    <citation type="journal article" date="2021" name="Int. J. Syst. Evol. Microbiol.">
        <title>Amazonocrinis nigriterrae gen. nov., sp. nov., Atlanticothrix silvestris gen. nov., sp. nov. and Dendronalium phyllosphericum gen. nov., sp. nov., nostocacean cyanobacteria from Brazilian environments.</title>
        <authorList>
            <person name="Alvarenga D.O."/>
            <person name="Andreote A.P.D."/>
            <person name="Branco L.H.Z."/>
            <person name="Delbaje E."/>
            <person name="Cruz R.B."/>
            <person name="Varani A.M."/>
            <person name="Fiore M.F."/>
        </authorList>
    </citation>
    <scope>NUCLEOTIDE SEQUENCE [LARGE SCALE GENOMIC DNA]</scope>
    <source>
        <strain evidence="1 2">CENA67</strain>
    </source>
</reference>
<dbReference type="AlphaFoldDB" id="A0A8J7HYS5"/>
<evidence type="ECO:0000313" key="2">
    <source>
        <dbReference type="Proteomes" id="UP000632766"/>
    </source>
</evidence>
<accession>A0A8J7HYS5</accession>
<organism evidence="1 2">
    <name type="scientific">Amazonocrinis nigriterrae CENA67</name>
    <dbReference type="NCBI Taxonomy" id="2794033"/>
    <lineage>
        <taxon>Bacteria</taxon>
        <taxon>Bacillati</taxon>
        <taxon>Cyanobacteriota</taxon>
        <taxon>Cyanophyceae</taxon>
        <taxon>Nostocales</taxon>
        <taxon>Nostocaceae</taxon>
        <taxon>Amazonocrinis</taxon>
        <taxon>Amazonocrinis nigriterrae</taxon>
    </lineage>
</organism>
<dbReference type="EMBL" id="JAECZC010000102">
    <property type="protein sequence ID" value="MBH8566700.1"/>
    <property type="molecule type" value="Genomic_DNA"/>
</dbReference>
<comment type="caution">
    <text evidence="1">The sequence shown here is derived from an EMBL/GenBank/DDBJ whole genome shotgun (WGS) entry which is preliminary data.</text>
</comment>
<dbReference type="RefSeq" id="WP_198128435.1">
    <property type="nucleotide sequence ID" value="NZ_JAECZC010000102.1"/>
</dbReference>
<name>A0A8J7HYS5_9NOST</name>
<gene>
    <name evidence="1" type="ORF">I8748_31885</name>
</gene>
<keyword evidence="2" id="KW-1185">Reference proteome</keyword>
<sequence>MTKTVFVNGSPVTADFLNSINNPVFDGQDFDGHCPLITNSDLSSAAGQIKPEWEAFRDTLKVIATSGLTIGYTGGAVRLQDGSFVAINPGNLVLADNSISYVYINESGVIVQSTTYPLRALMLAQIFTVSGNISGSIIDLRPRYQVQPLFNAVKIFGGSGDEGNYSLSGTDTLSQGEYFFKSFTINAGAVLTIDKLAYIRVSGDVAINGTINIATATAGGGSFATTLPSGNLGGNSGAGPGAGIGNLTNGSAYSYLLAPHGSGGASGFVSISPGGNATIAAGGRGGGGLIIDCGGKITINGTITALGGNAGAGVLNSGSANISGGGGGSGGLILLRSLRQVVVSATAVLSVKGGNGSNGIVGNGAGGHGGGGGVVGIVSPSINTSGSTILLNGGTMGTTSGDGSTGGGAGGSFGGLGGLFPSIAAQSGQLILRQFLPIG</sequence>
<proteinExistence type="predicted"/>